<evidence type="ECO:0000256" key="5">
    <source>
        <dbReference type="ARBA" id="ARBA00022857"/>
    </source>
</evidence>
<comment type="pathway">
    <text evidence="1 7">Cofactor biosynthesis; tetrahydrofolate biosynthesis; 5,6,7,8-tetrahydrofolate from 7,8-dihydrofolate: step 1/1.</text>
</comment>
<dbReference type="RefSeq" id="WP_160196196.1">
    <property type="nucleotide sequence ID" value="NZ_QXXA01000004.1"/>
</dbReference>
<dbReference type="GO" id="GO:0004146">
    <property type="term" value="F:dihydrofolate reductase activity"/>
    <property type="evidence" value="ECO:0007669"/>
    <property type="project" value="UniProtKB-EC"/>
</dbReference>
<dbReference type="CDD" id="cd00209">
    <property type="entry name" value="DHFR"/>
    <property type="match status" value="1"/>
</dbReference>
<dbReference type="InterPro" id="IPR024072">
    <property type="entry name" value="DHFR-like_dom_sf"/>
</dbReference>
<dbReference type="GO" id="GO:0046654">
    <property type="term" value="P:tetrahydrofolate biosynthetic process"/>
    <property type="evidence" value="ECO:0007669"/>
    <property type="project" value="UniProtKB-UniPathway"/>
</dbReference>
<dbReference type="PROSITE" id="PS51330">
    <property type="entry name" value="DHFR_2"/>
    <property type="match status" value="1"/>
</dbReference>
<dbReference type="UniPathway" id="UPA00077">
    <property type="reaction ID" value="UER00158"/>
</dbReference>
<evidence type="ECO:0000313" key="9">
    <source>
        <dbReference type="EMBL" id="NBI05699.1"/>
    </source>
</evidence>
<proteinExistence type="inferred from homology"/>
<evidence type="ECO:0000256" key="3">
    <source>
        <dbReference type="ARBA" id="ARBA00012856"/>
    </source>
</evidence>
<keyword evidence="5 7" id="KW-0521">NADP</keyword>
<keyword evidence="6 7" id="KW-0560">Oxidoreductase</keyword>
<dbReference type="InterPro" id="IPR001796">
    <property type="entry name" value="DHFR_dom"/>
</dbReference>
<dbReference type="EMBL" id="QXXA01000004">
    <property type="protein sequence ID" value="NBI05699.1"/>
    <property type="molecule type" value="Genomic_DNA"/>
</dbReference>
<dbReference type="OrthoDB" id="9804315at2"/>
<dbReference type="GO" id="GO:0046655">
    <property type="term" value="P:folic acid metabolic process"/>
    <property type="evidence" value="ECO:0007669"/>
    <property type="project" value="TreeGrafter"/>
</dbReference>
<dbReference type="InterPro" id="IPR012259">
    <property type="entry name" value="DHFR"/>
</dbReference>
<dbReference type="PANTHER" id="PTHR48069">
    <property type="entry name" value="DIHYDROFOLATE REDUCTASE"/>
    <property type="match status" value="1"/>
</dbReference>
<evidence type="ECO:0000259" key="8">
    <source>
        <dbReference type="PROSITE" id="PS51330"/>
    </source>
</evidence>
<evidence type="ECO:0000256" key="1">
    <source>
        <dbReference type="ARBA" id="ARBA00004903"/>
    </source>
</evidence>
<comment type="similarity">
    <text evidence="2 7">Belongs to the dihydrofolate reductase family.</text>
</comment>
<protein>
    <recommendedName>
        <fullName evidence="3 7">Dihydrofolate reductase</fullName>
        <ecNumber evidence="3 7">1.5.1.3</ecNumber>
    </recommendedName>
</protein>
<dbReference type="PIRSF" id="PIRSF000194">
    <property type="entry name" value="DHFR"/>
    <property type="match status" value="1"/>
</dbReference>
<dbReference type="SUPFAM" id="SSF53597">
    <property type="entry name" value="Dihydrofolate reductase-like"/>
    <property type="match status" value="1"/>
</dbReference>
<evidence type="ECO:0000256" key="6">
    <source>
        <dbReference type="ARBA" id="ARBA00023002"/>
    </source>
</evidence>
<dbReference type="GO" id="GO:0006730">
    <property type="term" value="P:one-carbon metabolic process"/>
    <property type="evidence" value="ECO:0007669"/>
    <property type="project" value="UniProtKB-KW"/>
</dbReference>
<dbReference type="Proteomes" id="UP000467132">
    <property type="component" value="Unassembled WGS sequence"/>
</dbReference>
<keyword evidence="4 7" id="KW-0554">One-carbon metabolism</keyword>
<evidence type="ECO:0000256" key="7">
    <source>
        <dbReference type="PIRNR" id="PIRNR000194"/>
    </source>
</evidence>
<reference evidence="9 10" key="1">
    <citation type="submission" date="2018-08" db="EMBL/GenBank/DDBJ databases">
        <title>Murine metabolic-syndrome-specific gut microbial biobank.</title>
        <authorList>
            <person name="Liu C."/>
        </authorList>
    </citation>
    <scope>NUCLEOTIDE SEQUENCE [LARGE SCALE GENOMIC DNA]</scope>
    <source>
        <strain evidence="9 10">583</strain>
    </source>
</reference>
<sequence length="169" mass="19936">MNINMIVAVDKNFGIGYKNKLLTHIPEDLKYFKNITKGHVLIMGYDTYMSLPKRPLPDRVTIVLTRKDKNSYNELNDVIVCNSIDNIFKTLTRQNLKNKKVFICGGESIYNQFMEYADTLYITHLFKEFKADTFFPNIKKENWEISEVKADFENIHNKIPHIFTIYNKK</sequence>
<dbReference type="AlphaFoldDB" id="A0A845QV80"/>
<dbReference type="PANTHER" id="PTHR48069:SF3">
    <property type="entry name" value="DIHYDROFOLATE REDUCTASE"/>
    <property type="match status" value="1"/>
</dbReference>
<dbReference type="Pfam" id="PF00186">
    <property type="entry name" value="DHFR_1"/>
    <property type="match status" value="1"/>
</dbReference>
<name>A0A845QV80_9CLOT</name>
<comment type="catalytic activity">
    <reaction evidence="7">
        <text>(6S)-5,6,7,8-tetrahydrofolate + NADP(+) = 7,8-dihydrofolate + NADPH + H(+)</text>
        <dbReference type="Rhea" id="RHEA:15009"/>
        <dbReference type="ChEBI" id="CHEBI:15378"/>
        <dbReference type="ChEBI" id="CHEBI:57451"/>
        <dbReference type="ChEBI" id="CHEBI:57453"/>
        <dbReference type="ChEBI" id="CHEBI:57783"/>
        <dbReference type="ChEBI" id="CHEBI:58349"/>
        <dbReference type="EC" id="1.5.1.3"/>
    </reaction>
</comment>
<comment type="caution">
    <text evidence="9">The sequence shown here is derived from an EMBL/GenBank/DDBJ whole genome shotgun (WGS) entry which is preliminary data.</text>
</comment>
<dbReference type="PRINTS" id="PR00070">
    <property type="entry name" value="DHFR"/>
</dbReference>
<keyword evidence="10" id="KW-1185">Reference proteome</keyword>
<evidence type="ECO:0000256" key="4">
    <source>
        <dbReference type="ARBA" id="ARBA00022563"/>
    </source>
</evidence>
<evidence type="ECO:0000313" key="10">
    <source>
        <dbReference type="Proteomes" id="UP000467132"/>
    </source>
</evidence>
<accession>A0A845QV80</accession>
<dbReference type="Gene3D" id="3.40.430.10">
    <property type="entry name" value="Dihydrofolate Reductase, subunit A"/>
    <property type="match status" value="1"/>
</dbReference>
<evidence type="ECO:0000256" key="2">
    <source>
        <dbReference type="ARBA" id="ARBA00009539"/>
    </source>
</evidence>
<feature type="domain" description="DHFR" evidence="8">
    <location>
        <begin position="2"/>
        <end position="168"/>
    </location>
</feature>
<dbReference type="EC" id="1.5.1.3" evidence="3 7"/>
<dbReference type="GO" id="GO:0046452">
    <property type="term" value="P:dihydrofolate metabolic process"/>
    <property type="evidence" value="ECO:0007669"/>
    <property type="project" value="TreeGrafter"/>
</dbReference>
<gene>
    <name evidence="9" type="ORF">D3Z33_02370</name>
</gene>
<comment type="function">
    <text evidence="7">Key enzyme in folate metabolism. Catalyzes an essential reaction for de novo glycine and purine synthesis, and for DNA precursor synthesis.</text>
</comment>
<dbReference type="GO" id="GO:0050661">
    <property type="term" value="F:NADP binding"/>
    <property type="evidence" value="ECO:0007669"/>
    <property type="project" value="InterPro"/>
</dbReference>
<organism evidence="9 10">
    <name type="scientific">Senegalia massiliensis</name>
    <dbReference type="NCBI Taxonomy" id="1720316"/>
    <lineage>
        <taxon>Bacteria</taxon>
        <taxon>Bacillati</taxon>
        <taxon>Bacillota</taxon>
        <taxon>Clostridia</taxon>
        <taxon>Eubacteriales</taxon>
        <taxon>Clostridiaceae</taxon>
        <taxon>Senegalia</taxon>
    </lineage>
</organism>